<gene>
    <name evidence="2" type="ORF">FSB_LOCUS19618</name>
</gene>
<evidence type="ECO:0008006" key="3">
    <source>
        <dbReference type="Google" id="ProtNLM"/>
    </source>
</evidence>
<evidence type="ECO:0000313" key="2">
    <source>
        <dbReference type="EMBL" id="SPC91736.1"/>
    </source>
</evidence>
<feature type="compositionally biased region" description="Basic and acidic residues" evidence="1">
    <location>
        <begin position="59"/>
        <end position="76"/>
    </location>
</feature>
<evidence type="ECO:0000256" key="1">
    <source>
        <dbReference type="SAM" id="MobiDB-lite"/>
    </source>
</evidence>
<name>A0A2N9FLS3_FAGSY</name>
<feature type="compositionally biased region" description="Acidic residues" evidence="1">
    <location>
        <begin position="170"/>
        <end position="186"/>
    </location>
</feature>
<proteinExistence type="predicted"/>
<feature type="region of interest" description="Disordered" evidence="1">
    <location>
        <begin position="295"/>
        <end position="315"/>
    </location>
</feature>
<dbReference type="EMBL" id="OIVN01001247">
    <property type="protein sequence ID" value="SPC91736.1"/>
    <property type="molecule type" value="Genomic_DNA"/>
</dbReference>
<dbReference type="AlphaFoldDB" id="A0A2N9FLS3"/>
<feature type="region of interest" description="Disordered" evidence="1">
    <location>
        <begin position="53"/>
        <end position="87"/>
    </location>
</feature>
<protein>
    <recommendedName>
        <fullName evidence="3">Reverse transcriptase domain-containing protein</fullName>
    </recommendedName>
</protein>
<organism evidence="2">
    <name type="scientific">Fagus sylvatica</name>
    <name type="common">Beechnut</name>
    <dbReference type="NCBI Taxonomy" id="28930"/>
    <lineage>
        <taxon>Eukaryota</taxon>
        <taxon>Viridiplantae</taxon>
        <taxon>Streptophyta</taxon>
        <taxon>Embryophyta</taxon>
        <taxon>Tracheophyta</taxon>
        <taxon>Spermatophyta</taxon>
        <taxon>Magnoliopsida</taxon>
        <taxon>eudicotyledons</taxon>
        <taxon>Gunneridae</taxon>
        <taxon>Pentapetalae</taxon>
        <taxon>rosids</taxon>
        <taxon>fabids</taxon>
        <taxon>Fagales</taxon>
        <taxon>Fagaceae</taxon>
        <taxon>Fagus</taxon>
    </lineage>
</organism>
<accession>A0A2N9FLS3</accession>
<reference evidence="2" key="1">
    <citation type="submission" date="2018-02" db="EMBL/GenBank/DDBJ databases">
        <authorList>
            <person name="Cohen D.B."/>
            <person name="Kent A.D."/>
        </authorList>
    </citation>
    <scope>NUCLEOTIDE SEQUENCE</scope>
</reference>
<feature type="region of interest" description="Disordered" evidence="1">
    <location>
        <begin position="170"/>
        <end position="189"/>
    </location>
</feature>
<dbReference type="PANTHER" id="PTHR33116:SF78">
    <property type="entry name" value="OS12G0587133 PROTEIN"/>
    <property type="match status" value="1"/>
</dbReference>
<sequence length="867" mass="97587">MIEAPLLKSQSFTVGLQQGRIRVPEGRRGTGWALFEKELRRYFLNEKPSQMGSSAVGRQRLDGDHINPGRKRDLGKGIDNGYGSTGEENNRPKLWAHLMADAPRPTRRYDFVWKPRYKTLRITIIEAHLGLVDQLEIHTRPSPALEDQNGVASSSKLEFISSTRPMALSDDDLETVDDSSGSEEDGLATTEAGRELVVCTFEGVVLHLFQLAWSTRHESERTQSPLVCQPLAKIAPMGFSEFTDQYSGDVLALEEAMSLWVEEKYRDFGVLVGMPIAGFEAECIALLRRIDAERKKGRQTPGPRKPTKSTKKGGPFTWSSGLSLGVVARNHLQCLGLIGFWCQLIGRITFRMLARSFYLVLFLIIVHCGWVPEKIQGWWSSYSFSGPPSLVLARKLKALKEDFKIWNREVFGDVGVKKKGVMDDILRFDEKEFQGVLSDVERNRVQVIEVDGASYDVEANIRVQMVLFYTNLYQEGEGWRPDVDGLPFASIGEEDCHLLERNFDKEEVCGVLRDLRGDKAPGPDGFTMAFFQHCWQTKMNSRWAGLRLSKCFCGWGHLMVDFVLIANECLDSRLKKWNLGYPFGKAGFELVFLQLVSRSWLMGPLQQAEGCGFIRGFKVNGSRTAEVCISHLLYADDTMLMCDADPKQLMYIWLVLSCFEAATGLRVNLAKNEMVPIGNVGNLAVLVDILCCRISQLPMNYLGMPLGSSFKALSIWNPIIEKMERRLAGWQRLYISKGGRLTLLKSTHSSLPTYYLSLFTIPVSVAKRLEKFQRTFLWGGSGEDPKHSLVKWDTICSPIDKGGLGIRLLVPLNRALLGKWLWRFVVEGDRLWRRVVASRHGAVHGGWGTGQVRGSYGCGLWKGIMLG</sequence>
<dbReference type="PANTHER" id="PTHR33116">
    <property type="entry name" value="REVERSE TRANSCRIPTASE ZINC-BINDING DOMAIN-CONTAINING PROTEIN-RELATED-RELATED"/>
    <property type="match status" value="1"/>
</dbReference>